<evidence type="ECO:0000313" key="3">
    <source>
        <dbReference type="Proteomes" id="UP000215453"/>
    </source>
</evidence>
<reference evidence="2 3" key="1">
    <citation type="submission" date="2016-10" db="EMBL/GenBank/DDBJ databases">
        <authorList>
            <person name="Varghese N."/>
        </authorList>
    </citation>
    <scope>NUCLEOTIDE SEQUENCE [LARGE SCALE GENOMIC DNA]</scope>
</reference>
<dbReference type="AlphaFoldDB" id="A0A1Y6LKA7"/>
<feature type="compositionally biased region" description="Polar residues" evidence="1">
    <location>
        <begin position="1"/>
        <end position="17"/>
    </location>
</feature>
<gene>
    <name evidence="2" type="ORF">ZT1A5_G5270</name>
</gene>
<protein>
    <submittedName>
        <fullName evidence="2">Uncharacterized protein</fullName>
    </submittedName>
</protein>
<evidence type="ECO:0000313" key="2">
    <source>
        <dbReference type="EMBL" id="SMY23830.1"/>
    </source>
</evidence>
<feature type="compositionally biased region" description="Basic and acidic residues" evidence="1">
    <location>
        <begin position="32"/>
        <end position="41"/>
    </location>
</feature>
<name>A0A1Y6LKA7_ZYMTR</name>
<feature type="region of interest" description="Disordered" evidence="1">
    <location>
        <begin position="1"/>
        <end position="125"/>
    </location>
</feature>
<organism evidence="2 3">
    <name type="scientific">Zymoseptoria tritici ST99CH_1A5</name>
    <dbReference type="NCBI Taxonomy" id="1276529"/>
    <lineage>
        <taxon>Eukaryota</taxon>
        <taxon>Fungi</taxon>
        <taxon>Dikarya</taxon>
        <taxon>Ascomycota</taxon>
        <taxon>Pezizomycotina</taxon>
        <taxon>Dothideomycetes</taxon>
        <taxon>Dothideomycetidae</taxon>
        <taxon>Mycosphaerellales</taxon>
        <taxon>Mycosphaerellaceae</taxon>
        <taxon>Zymoseptoria</taxon>
    </lineage>
</organism>
<feature type="compositionally biased region" description="Low complexity" evidence="1">
    <location>
        <begin position="94"/>
        <end position="112"/>
    </location>
</feature>
<evidence type="ECO:0000256" key="1">
    <source>
        <dbReference type="SAM" id="MobiDB-lite"/>
    </source>
</evidence>
<feature type="compositionally biased region" description="Basic and acidic residues" evidence="1">
    <location>
        <begin position="57"/>
        <end position="73"/>
    </location>
</feature>
<dbReference type="EMBL" id="LT882679">
    <property type="protein sequence ID" value="SMY23830.1"/>
    <property type="molecule type" value="Genomic_DNA"/>
</dbReference>
<accession>A0A1Y6LKA7</accession>
<proteinExistence type="predicted"/>
<sequence length="395" mass="43236">MPSGQETDSDASQNQPGSDRPTRNPPLVIVSERGRHSEASRRIVRAQAARASAAQSRETRARNREDRFQRDTPADGASRSTPSLNPDALSANPRQQYQQDQRQRSQSSYLPYAQPPPQPLTSDRSEETALTPLVNWITNVLQLSAASLAAAGAALASAAMPSLESAGDAIAQAGNALTGNEDTKPRSERSGGLFIGNKLPAALPKGFAALERRVRLSDTFLQQLQRTACFDFGSPGVDHRLNQLLFDIVMTEAASYLPNATSPPAHPIQGHLRIACACLTIVQGQQTEGSKFAEDEKYAWGLQAAWLEVTTLDQNALREPKSPEAALWAIFIISVTCGSTVHFFGQVIMGLLEEMQLRRWEEVRSLLINFIYPGSYLEAPCKQFYEQLQQGNVVH</sequence>
<feature type="compositionally biased region" description="Low complexity" evidence="1">
    <location>
        <begin position="45"/>
        <end position="56"/>
    </location>
</feature>
<dbReference type="Proteomes" id="UP000215453">
    <property type="component" value="Chromosome 4"/>
</dbReference>